<dbReference type="Gene3D" id="3.40.50.1110">
    <property type="entry name" value="SGNH hydrolase"/>
    <property type="match status" value="1"/>
</dbReference>
<sequence length="265" mass="29114">MRVNHLHNTDYNSQEAQTRLHFSTSNIKMLAFLCLILQLSNTIAYASTGKHIIILAGQSNMSGRGGVQNNTWDGVVPLQSKPNPSIFRLTGNLSWIEARDPLHKDIDVNATCGIGPGMAFANRVLERNRSLGLLGLVPCAIGGPRGTKISEWGRGRFLYRQLLRRTTVARSGGGLIGGILWFQGESDTVSELDARMYGRRLINLFNNLRADLGSPLLPIVHKTNLVDKEDINLSVQLGVQTSQATRELLGIGSLKARLETSFKRA</sequence>
<feature type="domain" description="Sialate O-acetylesterase" evidence="2">
    <location>
        <begin position="50"/>
        <end position="222"/>
    </location>
</feature>
<evidence type="ECO:0000313" key="3">
    <source>
        <dbReference type="EMBL" id="KAJ0214301.1"/>
    </source>
</evidence>
<gene>
    <name evidence="3" type="ORF">LSAT_V11C400206950</name>
</gene>
<keyword evidence="4" id="KW-1185">Reference proteome</keyword>
<organism evidence="3 4">
    <name type="scientific">Lactuca sativa</name>
    <name type="common">Garden lettuce</name>
    <dbReference type="NCBI Taxonomy" id="4236"/>
    <lineage>
        <taxon>Eukaryota</taxon>
        <taxon>Viridiplantae</taxon>
        <taxon>Streptophyta</taxon>
        <taxon>Embryophyta</taxon>
        <taxon>Tracheophyta</taxon>
        <taxon>Spermatophyta</taxon>
        <taxon>Magnoliopsida</taxon>
        <taxon>eudicotyledons</taxon>
        <taxon>Gunneridae</taxon>
        <taxon>Pentapetalae</taxon>
        <taxon>asterids</taxon>
        <taxon>campanulids</taxon>
        <taxon>Asterales</taxon>
        <taxon>Asteraceae</taxon>
        <taxon>Cichorioideae</taxon>
        <taxon>Cichorieae</taxon>
        <taxon>Lactucinae</taxon>
        <taxon>Lactuca</taxon>
    </lineage>
</organism>
<dbReference type="Proteomes" id="UP000235145">
    <property type="component" value="Unassembled WGS sequence"/>
</dbReference>
<dbReference type="InterPro" id="IPR036514">
    <property type="entry name" value="SGNH_hydro_sf"/>
</dbReference>
<evidence type="ECO:0000259" key="2">
    <source>
        <dbReference type="Pfam" id="PF03629"/>
    </source>
</evidence>
<dbReference type="InterPro" id="IPR052940">
    <property type="entry name" value="Carb_Esterase_6"/>
</dbReference>
<dbReference type="GO" id="GO:0052689">
    <property type="term" value="F:carboxylic ester hydrolase activity"/>
    <property type="evidence" value="ECO:0000318"/>
    <property type="project" value="GO_Central"/>
</dbReference>
<dbReference type="Pfam" id="PF03629">
    <property type="entry name" value="SASA"/>
    <property type="match status" value="1"/>
</dbReference>
<comment type="caution">
    <text evidence="3">The sequence shown here is derived from an EMBL/GenBank/DDBJ whole genome shotgun (WGS) entry which is preliminary data.</text>
</comment>
<dbReference type="EMBL" id="NBSK02000004">
    <property type="protein sequence ID" value="KAJ0214301.1"/>
    <property type="molecule type" value="Genomic_DNA"/>
</dbReference>
<dbReference type="PANTHER" id="PTHR31988:SF26">
    <property type="entry name" value="SGNH HYDROLASE-TYPE ESTERASE DOMAIN-CONTAINING PROTEIN-RELATED"/>
    <property type="match status" value="1"/>
</dbReference>
<evidence type="ECO:0000313" key="4">
    <source>
        <dbReference type="Proteomes" id="UP000235145"/>
    </source>
</evidence>
<dbReference type="SUPFAM" id="SSF52266">
    <property type="entry name" value="SGNH hydrolase"/>
    <property type="match status" value="1"/>
</dbReference>
<dbReference type="PANTHER" id="PTHR31988">
    <property type="entry name" value="ESTERASE, PUTATIVE (DUF303)-RELATED"/>
    <property type="match status" value="1"/>
</dbReference>
<name>A0A9R1W145_LACSA</name>
<evidence type="ECO:0000256" key="1">
    <source>
        <dbReference type="ARBA" id="ARBA00022801"/>
    </source>
</evidence>
<proteinExistence type="predicted"/>
<keyword evidence="1" id="KW-0378">Hydrolase</keyword>
<dbReference type="AlphaFoldDB" id="A0A9R1W145"/>
<reference evidence="3 4" key="1">
    <citation type="journal article" date="2017" name="Nat. Commun.">
        <title>Genome assembly with in vitro proximity ligation data and whole-genome triplication in lettuce.</title>
        <authorList>
            <person name="Reyes-Chin-Wo S."/>
            <person name="Wang Z."/>
            <person name="Yang X."/>
            <person name="Kozik A."/>
            <person name="Arikit S."/>
            <person name="Song C."/>
            <person name="Xia L."/>
            <person name="Froenicke L."/>
            <person name="Lavelle D.O."/>
            <person name="Truco M.J."/>
            <person name="Xia R."/>
            <person name="Zhu S."/>
            <person name="Xu C."/>
            <person name="Xu H."/>
            <person name="Xu X."/>
            <person name="Cox K."/>
            <person name="Korf I."/>
            <person name="Meyers B.C."/>
            <person name="Michelmore R.W."/>
        </authorList>
    </citation>
    <scope>NUCLEOTIDE SEQUENCE [LARGE SCALE GENOMIC DNA]</scope>
    <source>
        <strain evidence="4">cv. Salinas</strain>
        <tissue evidence="3">Seedlings</tissue>
    </source>
</reference>
<dbReference type="InterPro" id="IPR005181">
    <property type="entry name" value="SASA"/>
</dbReference>
<protein>
    <recommendedName>
        <fullName evidence="2">Sialate O-acetylesterase domain-containing protein</fullName>
    </recommendedName>
</protein>
<dbReference type="GO" id="GO:0019752">
    <property type="term" value="P:carboxylic acid metabolic process"/>
    <property type="evidence" value="ECO:0000318"/>
    <property type="project" value="GO_Central"/>
</dbReference>
<accession>A0A9R1W145</accession>